<evidence type="ECO:0000259" key="9">
    <source>
        <dbReference type="PROSITE" id="PS50190"/>
    </source>
</evidence>
<dbReference type="EMBL" id="FN649729">
    <property type="protein sequence ID" value="CBN78751.1"/>
    <property type="molecule type" value="Genomic_DNA"/>
</dbReference>
<evidence type="ECO:0000256" key="1">
    <source>
        <dbReference type="ARBA" id="ARBA00004370"/>
    </source>
</evidence>
<feature type="compositionally biased region" description="Basic and acidic residues" evidence="8">
    <location>
        <begin position="1860"/>
        <end position="1892"/>
    </location>
</feature>
<dbReference type="Gene3D" id="1.10.1000.11">
    <property type="entry name" value="Arf Nucleotide-binding Site Opener,domain 2"/>
    <property type="match status" value="1"/>
</dbReference>
<dbReference type="InterPro" id="IPR016024">
    <property type="entry name" value="ARM-type_fold"/>
</dbReference>
<dbReference type="InterPro" id="IPR046455">
    <property type="entry name" value="Sec7/BIG1-like_C"/>
</dbReference>
<evidence type="ECO:0000256" key="5">
    <source>
        <dbReference type="ARBA" id="ARBA00022927"/>
    </source>
</evidence>
<dbReference type="Pfam" id="PF12783">
    <property type="entry name" value="Sec7-like_HUS"/>
    <property type="match status" value="1"/>
</dbReference>
<dbReference type="InterPro" id="IPR032629">
    <property type="entry name" value="DCB_dom"/>
</dbReference>
<feature type="region of interest" description="Disordered" evidence="8">
    <location>
        <begin position="1772"/>
        <end position="1915"/>
    </location>
</feature>
<dbReference type="Gene3D" id="1.10.220.20">
    <property type="match status" value="1"/>
</dbReference>
<dbReference type="OMA" id="EVMCAYI"/>
<dbReference type="GO" id="GO:0005737">
    <property type="term" value="C:cytoplasm"/>
    <property type="evidence" value="ECO:0007669"/>
    <property type="project" value="UniProtKB-SubCell"/>
</dbReference>
<dbReference type="SUPFAM" id="SSF48371">
    <property type="entry name" value="ARM repeat"/>
    <property type="match status" value="2"/>
</dbReference>
<dbReference type="Pfam" id="PF01369">
    <property type="entry name" value="Sec7"/>
    <property type="match status" value="1"/>
</dbReference>
<dbReference type="Proteomes" id="UP000002630">
    <property type="component" value="Linkage Group LG04"/>
</dbReference>
<feature type="coiled-coil region" evidence="7">
    <location>
        <begin position="1592"/>
        <end position="1619"/>
    </location>
</feature>
<dbReference type="Pfam" id="PF09324">
    <property type="entry name" value="Sec7-like_HDS"/>
    <property type="match status" value="1"/>
</dbReference>
<dbReference type="InterPro" id="IPR035999">
    <property type="entry name" value="Sec7_dom_sf"/>
</dbReference>
<keyword evidence="11" id="KW-1185">Reference proteome</keyword>
<dbReference type="InterPro" id="IPR000904">
    <property type="entry name" value="Sec7_dom"/>
</dbReference>
<organism evidence="10 11">
    <name type="scientific">Ectocarpus siliculosus</name>
    <name type="common">Brown alga</name>
    <name type="synonym">Conferva siliculosa</name>
    <dbReference type="NCBI Taxonomy" id="2880"/>
    <lineage>
        <taxon>Eukaryota</taxon>
        <taxon>Sar</taxon>
        <taxon>Stramenopiles</taxon>
        <taxon>Ochrophyta</taxon>
        <taxon>PX clade</taxon>
        <taxon>Phaeophyceae</taxon>
        <taxon>Ectocarpales</taxon>
        <taxon>Ectocarpaceae</taxon>
        <taxon>Ectocarpus</taxon>
    </lineage>
</organism>
<dbReference type="InParanoid" id="D8LQI7"/>
<gene>
    <name evidence="10" type="primary">BIG1</name>
    <name evidence="10" type="ORF">Esi_0006_0132</name>
</gene>
<dbReference type="InterPro" id="IPR011989">
    <property type="entry name" value="ARM-like"/>
</dbReference>
<protein>
    <submittedName>
        <fullName evidence="10">BIG1, ArfGEF protein of the BIG/GBF family</fullName>
    </submittedName>
</protein>
<accession>D8LQI7</accession>
<dbReference type="InterPro" id="IPR048254">
    <property type="entry name" value="CDP_ALCOHOL_P_TRANSF_CS"/>
</dbReference>
<name>D8LQI7_ECTSI</name>
<dbReference type="GO" id="GO:0005085">
    <property type="term" value="F:guanyl-nucleotide exchange factor activity"/>
    <property type="evidence" value="ECO:0007669"/>
    <property type="project" value="InterPro"/>
</dbReference>
<keyword evidence="4" id="KW-0963">Cytoplasm</keyword>
<evidence type="ECO:0000256" key="2">
    <source>
        <dbReference type="ARBA" id="ARBA00004496"/>
    </source>
</evidence>
<evidence type="ECO:0000256" key="6">
    <source>
        <dbReference type="ARBA" id="ARBA00023136"/>
    </source>
</evidence>
<evidence type="ECO:0000256" key="7">
    <source>
        <dbReference type="SAM" id="Coils"/>
    </source>
</evidence>
<feature type="domain" description="SEC7" evidence="9">
    <location>
        <begin position="663"/>
        <end position="857"/>
    </location>
</feature>
<feature type="compositionally biased region" description="Pro residues" evidence="8">
    <location>
        <begin position="286"/>
        <end position="305"/>
    </location>
</feature>
<reference evidence="10 11" key="1">
    <citation type="journal article" date="2010" name="Nature">
        <title>The Ectocarpus genome and the independent evolution of multicellularity in brown algae.</title>
        <authorList>
            <person name="Cock J.M."/>
            <person name="Sterck L."/>
            <person name="Rouze P."/>
            <person name="Scornet D."/>
            <person name="Allen A.E."/>
            <person name="Amoutzias G."/>
            <person name="Anthouard V."/>
            <person name="Artiguenave F."/>
            <person name="Aury J.M."/>
            <person name="Badger J.H."/>
            <person name="Beszteri B."/>
            <person name="Billiau K."/>
            <person name="Bonnet E."/>
            <person name="Bothwell J.H."/>
            <person name="Bowler C."/>
            <person name="Boyen C."/>
            <person name="Brownlee C."/>
            <person name="Carrano C.J."/>
            <person name="Charrier B."/>
            <person name="Cho G.Y."/>
            <person name="Coelho S.M."/>
            <person name="Collen J."/>
            <person name="Corre E."/>
            <person name="Da Silva C."/>
            <person name="Delage L."/>
            <person name="Delaroque N."/>
            <person name="Dittami S.M."/>
            <person name="Doulbeau S."/>
            <person name="Elias M."/>
            <person name="Farnham G."/>
            <person name="Gachon C.M."/>
            <person name="Gschloessl B."/>
            <person name="Heesch S."/>
            <person name="Jabbari K."/>
            <person name="Jubin C."/>
            <person name="Kawai H."/>
            <person name="Kimura K."/>
            <person name="Kloareg B."/>
            <person name="Kupper F.C."/>
            <person name="Lang D."/>
            <person name="Le Bail A."/>
            <person name="Leblanc C."/>
            <person name="Lerouge P."/>
            <person name="Lohr M."/>
            <person name="Lopez P.J."/>
            <person name="Martens C."/>
            <person name="Maumus F."/>
            <person name="Michel G."/>
            <person name="Miranda-Saavedra D."/>
            <person name="Morales J."/>
            <person name="Moreau H."/>
            <person name="Motomura T."/>
            <person name="Nagasato C."/>
            <person name="Napoli C.A."/>
            <person name="Nelson D.R."/>
            <person name="Nyvall-Collen P."/>
            <person name="Peters A.F."/>
            <person name="Pommier C."/>
            <person name="Potin P."/>
            <person name="Poulain J."/>
            <person name="Quesneville H."/>
            <person name="Read B."/>
            <person name="Rensing S.A."/>
            <person name="Ritter A."/>
            <person name="Rousvoal S."/>
            <person name="Samanta M."/>
            <person name="Samson G."/>
            <person name="Schroeder D.C."/>
            <person name="Segurens B."/>
            <person name="Strittmatter M."/>
            <person name="Tonon T."/>
            <person name="Tregear J.W."/>
            <person name="Valentin K."/>
            <person name="von Dassow P."/>
            <person name="Yamagishi T."/>
            <person name="Van de Peer Y."/>
            <person name="Wincker P."/>
        </authorList>
    </citation>
    <scope>NUCLEOTIDE SEQUENCE [LARGE SCALE GENOMIC DNA]</scope>
    <source>
        <strain evidence="11">Ec32 / CCAP1310/4</strain>
    </source>
</reference>
<dbReference type="PANTHER" id="PTHR10663:SF375">
    <property type="entry name" value="LD29171P"/>
    <property type="match status" value="1"/>
</dbReference>
<dbReference type="InterPro" id="IPR015403">
    <property type="entry name" value="Mon2/Sec7/BIG1-like_HDS"/>
</dbReference>
<evidence type="ECO:0000313" key="10">
    <source>
        <dbReference type="EMBL" id="CBN78751.1"/>
    </source>
</evidence>
<dbReference type="CDD" id="cd00171">
    <property type="entry name" value="Sec7"/>
    <property type="match status" value="1"/>
</dbReference>
<keyword evidence="3" id="KW-0813">Transport</keyword>
<dbReference type="OrthoDB" id="430364at2759"/>
<evidence type="ECO:0000256" key="8">
    <source>
        <dbReference type="SAM" id="MobiDB-lite"/>
    </source>
</evidence>
<dbReference type="eggNOG" id="KOG0929">
    <property type="taxonomic scope" value="Eukaryota"/>
</dbReference>
<feature type="compositionally biased region" description="Low complexity" evidence="8">
    <location>
        <begin position="131"/>
        <end position="151"/>
    </location>
</feature>
<dbReference type="PROSITE" id="PS50190">
    <property type="entry name" value="SEC7"/>
    <property type="match status" value="1"/>
</dbReference>
<dbReference type="InterPro" id="IPR032691">
    <property type="entry name" value="Mon2/Sec7/BIG1-like_HUS"/>
</dbReference>
<sequence>MEAIVVRALTKITTDCPRRQSNLKRQCRDTLEEIHRNDEEERLEDETPDTDANKYMPCLLAACSSGVPKVVTTALDTVVKLIDYGYIRDVEIDSDDEDEDDIDEVVQLQEGAGGDAGGAADEDDEDDDAAGADAEGVPSTLDPSLDPPSSSAVVHGDPEVPPPSETVEGEGDDKGRMLMDEVVERVCDCDLETEDVQLQVIKALVHACTATTLSVHRASLLTAVKTIYTVHLSTHDSINKNTAKASLQQMLSVVFSRMEAKDAQLKEEAAAAAELEALRESDPLNYPRPPPPEPEPEPQPEPMPEPVFNIPDTMYKEVAEAMEMPELYKTVPELPPEEVSARRKRYRRALRGYQRRQWEATTVQPFASVEHEDAFLLFRALCKLSQRPDHAGTGDGLAVAPTAEEARQMESKAVSLEMLLTIVDNSGPGFRGSEKFILAVRHYLCEALLLNSTSSNRAVMELSLKIFKPMCRDFKAHLKSQIEVFITTVFLRVLESENSTFEHKRQVLDVVTAFSDTPQALVEIFLTYDCDLHAIDLYNRIVNALSKISKGRGMSNSDVSNNPGLLREESYLRKKGLEGLVSILENMLSCVASDVSADMQDHGDVLDGNRQISGDIGGDNADSNGSFGDTLGSTASSVIVAGGVGGEQGELDMKQSPVSVVQEYDRKKKLAGDLGNGFVRFNLSPAKGVSYLVEKGMLVYEPRAVATFLLENCDKLDKTQIGEYLGKEIHYKDGFCVQVLHEYVDMMDFKGMRFDDAIRHYLSGFRLPGEAQKIDRMMEKFSERFCLQNPTVFPSADTAFILAFSIIMLNTDLHNPAIKEERKMTREGFAANNRGIAAGGNLEESFLNEIFDHIRANPISLKEDDQAREKGETQTGAASAFPLYFTAGPSLRQKREAFNKEREDMIKDTEALFRLRKKQASAAKAQALAKAAEAVAAAKAEAEANEAEGRVPGAVKAIEAKLAGGDGLPPPTVAVALRADSASEGRRDVVRAMFEVAWWPMLGAFSQVLEDVDHIERTDSTTEEQDAVESEMVALCVKGCRFGIRLGSLCSRWAGGEGEGSIARETFVNSLAKFTLLDTVKEMRPKSIACVRALVDIALEDGNFLSESWGSVLRYISQLARLQLFASGLHTDDHFFTSEVGGGGGGGGAGGIGGIPGSSTHSVMRDQQQGGGRSSSVDGGIAGRMTKSGMFTRVNPTEQARDVERMNAEAVSLAVDPAMIDRVFSNSPSLSTEAVKHFVMQLCAVSSQEVNHSAATFRSKDILGDMSQPRIFCLQKLVEVADFNMDSRGRIVWAHVWGVLGEHFSKLGAHPNRYVAEYAVDSLKQLALKFVYKKELEGFNFQRLFLCPFEAVFVATQHKEIKVLVMDCIQNLVQARSAHIRSGWKSIFSVLALAAKDGSGGLAFPQQSWGVLSRLVDKEMHSLVHDFLDVIKCLVAFVEGPDTDLALQSMEKLKACAEHLVTGDLHILPPALHGHVSTGQSAAADAVAAAAESGNAGQELVYLQLWWPLLFGLSEAIGDPRPAVRSSALSALSHILTEHGAIFSAQTWGLLFRGVVNPVFENAITEPTQPLSSDWPGQEPGPLQVAAAAADKAEEDAVARAAEEKAAEEERAAKKAAVAKGYGGGYCRPPRPSSSGGLRDKLDGYHGGAAAGAVPRDLLQRCICQESEVLARIGLTSLGRFVTAMHKGFSDASETITRPKATAGGEDGWAANGPARGDADDKYTIWDTLTSSLCAIVQDNLPSELVDQEYNIDEAEEMPPIASAADDNTLTTAEEGQGNTNAASSSPAWIDTARPPTEGGSPRSSSGESSSSSSSDDGNSARREESESSWGELQDARGDGGGAAESSDVPGAVGNDEADGEKREEWGAADSEGKNGEGPGREEGDGDEKKEGGGVPEVELETPPPAAAEGAVVDDADVVMVSPRGGGSGHGSSASVDFDGATGGVTRHPNLRALMTMLVVSLRMQRLVHWVVRKRCLDGLSANNLVDLLAALEAASVTALKFNRNHNLRRALGRVGFMASGQPVALCPMLEQEVAGYNLLLQTLVVLSRGLDVDSGEPVEGGAGWPFAQACLVQACKCVVLAYADREEHAMGLELTLPGLDHSALVEEVKQTTPLVIFALGSMMYISEEQVRLNVGWMYGCMTRLVRCNSEEVRHHVQQILIYKMGPAMVPQSRAP</sequence>
<keyword evidence="6" id="KW-0472">Membrane</keyword>
<dbReference type="Pfam" id="PF20252">
    <property type="entry name" value="BIG2_C"/>
    <property type="match status" value="1"/>
</dbReference>
<dbReference type="GO" id="GO:0016020">
    <property type="term" value="C:membrane"/>
    <property type="evidence" value="ECO:0007669"/>
    <property type="project" value="UniProtKB-SubCell"/>
</dbReference>
<dbReference type="InterPro" id="IPR023394">
    <property type="entry name" value="Sec7_C_sf"/>
</dbReference>
<feature type="compositionally biased region" description="Acidic residues" evidence="8">
    <location>
        <begin position="120"/>
        <end position="130"/>
    </location>
</feature>
<evidence type="ECO:0000256" key="3">
    <source>
        <dbReference type="ARBA" id="ARBA00022448"/>
    </source>
</evidence>
<dbReference type="GO" id="GO:0032012">
    <property type="term" value="P:regulation of ARF protein signal transduction"/>
    <property type="evidence" value="ECO:0007669"/>
    <property type="project" value="InterPro"/>
</dbReference>
<feature type="compositionally biased region" description="Low complexity" evidence="8">
    <location>
        <begin position="1799"/>
        <end position="1818"/>
    </location>
</feature>
<feature type="compositionally biased region" description="Polar residues" evidence="8">
    <location>
        <begin position="1772"/>
        <end position="1787"/>
    </location>
</feature>
<dbReference type="STRING" id="2880.D8LQI7"/>
<proteinExistence type="predicted"/>
<dbReference type="PROSITE" id="PS00379">
    <property type="entry name" value="CDP_ALCOHOL_P_TRANSF"/>
    <property type="match status" value="1"/>
</dbReference>
<dbReference type="GO" id="GO:0015031">
    <property type="term" value="P:protein transport"/>
    <property type="evidence" value="ECO:0007669"/>
    <property type="project" value="UniProtKB-KW"/>
</dbReference>
<dbReference type="PANTHER" id="PTHR10663">
    <property type="entry name" value="GUANYL-NUCLEOTIDE EXCHANGE FACTOR"/>
    <property type="match status" value="1"/>
</dbReference>
<evidence type="ECO:0000313" key="11">
    <source>
        <dbReference type="Proteomes" id="UP000002630"/>
    </source>
</evidence>
<dbReference type="Gene3D" id="1.25.10.10">
    <property type="entry name" value="Leucine-rich Repeat Variant"/>
    <property type="match status" value="1"/>
</dbReference>
<dbReference type="SMART" id="SM00222">
    <property type="entry name" value="Sec7"/>
    <property type="match status" value="1"/>
</dbReference>
<dbReference type="SUPFAM" id="SSF48425">
    <property type="entry name" value="Sec7 domain"/>
    <property type="match status" value="1"/>
</dbReference>
<feature type="region of interest" description="Disordered" evidence="8">
    <location>
        <begin position="278"/>
        <end position="309"/>
    </location>
</feature>
<dbReference type="EMBL" id="FN648818">
    <property type="protein sequence ID" value="CBN78751.1"/>
    <property type="molecule type" value="Genomic_DNA"/>
</dbReference>
<comment type="subcellular location">
    <subcellularLocation>
        <location evidence="2">Cytoplasm</location>
    </subcellularLocation>
    <subcellularLocation>
        <location evidence="1">Membrane</location>
    </subcellularLocation>
</comment>
<keyword evidence="7" id="KW-0175">Coiled coil</keyword>
<evidence type="ECO:0000256" key="4">
    <source>
        <dbReference type="ARBA" id="ARBA00022490"/>
    </source>
</evidence>
<feature type="region of interest" description="Disordered" evidence="8">
    <location>
        <begin position="109"/>
        <end position="174"/>
    </location>
</feature>
<dbReference type="Pfam" id="PF16213">
    <property type="entry name" value="DCB"/>
    <property type="match status" value="2"/>
</dbReference>
<keyword evidence="5" id="KW-0653">Protein transport</keyword>
<dbReference type="FunFam" id="1.10.1000.11:FF:000002">
    <property type="entry name" value="Cytohesin 1"/>
    <property type="match status" value="1"/>
</dbReference>